<feature type="region of interest" description="Disordered" evidence="1">
    <location>
        <begin position="114"/>
        <end position="144"/>
    </location>
</feature>
<evidence type="ECO:0000313" key="3">
    <source>
        <dbReference type="Proteomes" id="UP000008711"/>
    </source>
</evidence>
<dbReference type="HOGENOM" id="CLU_1572288_0_0_1"/>
<feature type="region of interest" description="Disordered" evidence="1">
    <location>
        <begin position="1"/>
        <end position="25"/>
    </location>
</feature>
<reference evidence="2 3" key="1">
    <citation type="journal article" date="2007" name="Nature">
        <title>Evolution of genes and genomes on the Drosophila phylogeny.</title>
        <authorList>
            <consortium name="Drosophila 12 Genomes Consortium"/>
            <person name="Clark A.G."/>
            <person name="Eisen M.B."/>
            <person name="Smith D.R."/>
            <person name="Bergman C.M."/>
            <person name="Oliver B."/>
            <person name="Markow T.A."/>
            <person name="Kaufman T.C."/>
            <person name="Kellis M."/>
            <person name="Gelbart W."/>
            <person name="Iyer V.N."/>
            <person name="Pollard D.A."/>
            <person name="Sackton T.B."/>
            <person name="Larracuente A.M."/>
            <person name="Singh N.D."/>
            <person name="Abad J.P."/>
            <person name="Abt D.N."/>
            <person name="Adryan B."/>
            <person name="Aguade M."/>
            <person name="Akashi H."/>
            <person name="Anderson W.W."/>
            <person name="Aquadro C.F."/>
            <person name="Ardell D.H."/>
            <person name="Arguello R."/>
            <person name="Artieri C.G."/>
            <person name="Barbash D.A."/>
            <person name="Barker D."/>
            <person name="Barsanti P."/>
            <person name="Batterham P."/>
            <person name="Batzoglou S."/>
            <person name="Begun D."/>
            <person name="Bhutkar A."/>
            <person name="Blanco E."/>
            <person name="Bosak S.A."/>
            <person name="Bradley R.K."/>
            <person name="Brand A.D."/>
            <person name="Brent M.R."/>
            <person name="Brooks A.N."/>
            <person name="Brown R.H."/>
            <person name="Butlin R.K."/>
            <person name="Caggese C."/>
            <person name="Calvi B.R."/>
            <person name="Bernardo de Carvalho A."/>
            <person name="Caspi A."/>
            <person name="Castrezana S."/>
            <person name="Celniker S.E."/>
            <person name="Chang J.L."/>
            <person name="Chapple C."/>
            <person name="Chatterji S."/>
            <person name="Chinwalla A."/>
            <person name="Civetta A."/>
            <person name="Clifton S.W."/>
            <person name="Comeron J.M."/>
            <person name="Costello J.C."/>
            <person name="Coyne J.A."/>
            <person name="Daub J."/>
            <person name="David R.G."/>
            <person name="Delcher A.L."/>
            <person name="Delehaunty K."/>
            <person name="Do C.B."/>
            <person name="Ebling H."/>
            <person name="Edwards K."/>
            <person name="Eickbush T."/>
            <person name="Evans J.D."/>
            <person name="Filipski A."/>
            <person name="Findeiss S."/>
            <person name="Freyhult E."/>
            <person name="Fulton L."/>
            <person name="Fulton R."/>
            <person name="Garcia A.C."/>
            <person name="Gardiner A."/>
            <person name="Garfield D.A."/>
            <person name="Garvin B.E."/>
            <person name="Gibson G."/>
            <person name="Gilbert D."/>
            <person name="Gnerre S."/>
            <person name="Godfrey J."/>
            <person name="Good R."/>
            <person name="Gotea V."/>
            <person name="Gravely B."/>
            <person name="Greenberg A.J."/>
            <person name="Griffiths-Jones S."/>
            <person name="Gross S."/>
            <person name="Guigo R."/>
            <person name="Gustafson E.A."/>
            <person name="Haerty W."/>
            <person name="Hahn M.W."/>
            <person name="Halligan D.L."/>
            <person name="Halpern A.L."/>
            <person name="Halter G.M."/>
            <person name="Han M.V."/>
            <person name="Heger A."/>
            <person name="Hillier L."/>
            <person name="Hinrichs A.S."/>
            <person name="Holmes I."/>
            <person name="Hoskins R.A."/>
            <person name="Hubisz M.J."/>
            <person name="Hultmark D."/>
            <person name="Huntley M.A."/>
            <person name="Jaffe D.B."/>
            <person name="Jagadeeshan S."/>
            <person name="Jeck W.R."/>
            <person name="Johnson J."/>
            <person name="Jones C.D."/>
            <person name="Jordan W.C."/>
            <person name="Karpen G.H."/>
            <person name="Kataoka E."/>
            <person name="Keightley P.D."/>
            <person name="Kheradpour P."/>
            <person name="Kirkness E.F."/>
            <person name="Koerich L.B."/>
            <person name="Kristiansen K."/>
            <person name="Kudrna D."/>
            <person name="Kulathinal R.J."/>
            <person name="Kumar S."/>
            <person name="Kwok R."/>
            <person name="Lander E."/>
            <person name="Langley C.H."/>
            <person name="Lapoint R."/>
            <person name="Lazzaro B.P."/>
            <person name="Lee S.J."/>
            <person name="Levesque L."/>
            <person name="Li R."/>
            <person name="Lin C.F."/>
            <person name="Lin M.F."/>
            <person name="Lindblad-Toh K."/>
            <person name="Llopart A."/>
            <person name="Long M."/>
            <person name="Low L."/>
            <person name="Lozovsky E."/>
            <person name="Lu J."/>
            <person name="Luo M."/>
            <person name="Machado C.A."/>
            <person name="Makalowski W."/>
            <person name="Marzo M."/>
            <person name="Matsuda M."/>
            <person name="Matzkin L."/>
            <person name="McAllister B."/>
            <person name="McBride C.S."/>
            <person name="McKernan B."/>
            <person name="McKernan K."/>
            <person name="Mendez-Lago M."/>
            <person name="Minx P."/>
            <person name="Mollenhauer M.U."/>
            <person name="Montooth K."/>
            <person name="Mount S.M."/>
            <person name="Mu X."/>
            <person name="Myers E."/>
            <person name="Negre B."/>
            <person name="Newfeld S."/>
            <person name="Nielsen R."/>
            <person name="Noor M.A."/>
            <person name="O'Grady P."/>
            <person name="Pachter L."/>
            <person name="Papaceit M."/>
            <person name="Parisi M.J."/>
            <person name="Parisi M."/>
            <person name="Parts L."/>
            <person name="Pedersen J.S."/>
            <person name="Pesole G."/>
            <person name="Phillippy A.M."/>
            <person name="Ponting C.P."/>
            <person name="Pop M."/>
            <person name="Porcelli D."/>
            <person name="Powell J.R."/>
            <person name="Prohaska S."/>
            <person name="Pruitt K."/>
            <person name="Puig M."/>
            <person name="Quesneville H."/>
            <person name="Ram K.R."/>
            <person name="Rand D."/>
            <person name="Rasmussen M.D."/>
            <person name="Reed L.K."/>
            <person name="Reenan R."/>
            <person name="Reily A."/>
            <person name="Remington K.A."/>
            <person name="Rieger T.T."/>
            <person name="Ritchie M.G."/>
            <person name="Robin C."/>
            <person name="Rogers Y.H."/>
            <person name="Rohde C."/>
            <person name="Rozas J."/>
            <person name="Rubenfield M.J."/>
            <person name="Ruiz A."/>
            <person name="Russo S."/>
            <person name="Salzberg S.L."/>
            <person name="Sanchez-Gracia A."/>
            <person name="Saranga D.J."/>
            <person name="Sato H."/>
            <person name="Schaeffer S.W."/>
            <person name="Schatz M.C."/>
            <person name="Schlenke T."/>
            <person name="Schwartz R."/>
            <person name="Segarra C."/>
            <person name="Singh R.S."/>
            <person name="Sirot L."/>
            <person name="Sirota M."/>
            <person name="Sisneros N.B."/>
            <person name="Smith C.D."/>
            <person name="Smith T.F."/>
            <person name="Spieth J."/>
            <person name="Stage D.E."/>
            <person name="Stark A."/>
            <person name="Stephan W."/>
            <person name="Strausberg R.L."/>
            <person name="Strempel S."/>
            <person name="Sturgill D."/>
            <person name="Sutton G."/>
            <person name="Sutton G.G."/>
            <person name="Tao W."/>
            <person name="Teichmann S."/>
            <person name="Tobari Y.N."/>
            <person name="Tomimura Y."/>
            <person name="Tsolas J.M."/>
            <person name="Valente V.L."/>
            <person name="Venter E."/>
            <person name="Venter J.C."/>
            <person name="Vicario S."/>
            <person name="Vieira F.G."/>
            <person name="Vilella A.J."/>
            <person name="Villasante A."/>
            <person name="Walenz B."/>
            <person name="Wang J."/>
            <person name="Wasserman M."/>
            <person name="Watts T."/>
            <person name="Wilson D."/>
            <person name="Wilson R.K."/>
            <person name="Wing R.A."/>
            <person name="Wolfner M.F."/>
            <person name="Wong A."/>
            <person name="Wong G.K."/>
            <person name="Wu C.I."/>
            <person name="Wu G."/>
            <person name="Yamamoto D."/>
            <person name="Yang H.P."/>
            <person name="Yang S.P."/>
            <person name="Yorke J.A."/>
            <person name="Yoshida K."/>
            <person name="Zdobnov E."/>
            <person name="Zhang P."/>
            <person name="Zhang Y."/>
            <person name="Zimin A.V."/>
            <person name="Baldwin J."/>
            <person name="Abdouelleil A."/>
            <person name="Abdulkadir J."/>
            <person name="Abebe A."/>
            <person name="Abera B."/>
            <person name="Abreu J."/>
            <person name="Acer S.C."/>
            <person name="Aftuck L."/>
            <person name="Alexander A."/>
            <person name="An P."/>
            <person name="Anderson E."/>
            <person name="Anderson S."/>
            <person name="Arachi H."/>
            <person name="Azer M."/>
            <person name="Bachantsang P."/>
            <person name="Barry A."/>
            <person name="Bayul T."/>
            <person name="Berlin A."/>
            <person name="Bessette D."/>
            <person name="Bloom T."/>
            <person name="Blye J."/>
            <person name="Boguslavskiy L."/>
            <person name="Bonnet C."/>
            <person name="Boukhgalter B."/>
            <person name="Bourzgui I."/>
            <person name="Brown A."/>
            <person name="Cahill P."/>
            <person name="Channer S."/>
            <person name="Cheshatsang Y."/>
            <person name="Chuda L."/>
            <person name="Citroen M."/>
            <person name="Collymore A."/>
            <person name="Cooke P."/>
            <person name="Costello M."/>
            <person name="D'Aco K."/>
            <person name="Daza R."/>
            <person name="De Haan G."/>
            <person name="DeGray S."/>
            <person name="DeMaso C."/>
            <person name="Dhargay N."/>
            <person name="Dooley K."/>
            <person name="Dooley E."/>
            <person name="Doricent M."/>
            <person name="Dorje P."/>
            <person name="Dorjee K."/>
            <person name="Dupes A."/>
            <person name="Elong R."/>
            <person name="Falk J."/>
            <person name="Farina A."/>
            <person name="Faro S."/>
            <person name="Ferguson D."/>
            <person name="Fisher S."/>
            <person name="Foley C.D."/>
            <person name="Franke A."/>
            <person name="Friedrich D."/>
            <person name="Gadbois L."/>
            <person name="Gearin G."/>
            <person name="Gearin C.R."/>
            <person name="Giannoukos G."/>
            <person name="Goode T."/>
            <person name="Graham J."/>
            <person name="Grandbois E."/>
            <person name="Grewal S."/>
            <person name="Gyaltsen K."/>
            <person name="Hafez N."/>
            <person name="Hagos B."/>
            <person name="Hall J."/>
            <person name="Henson C."/>
            <person name="Hollinger A."/>
            <person name="Honan T."/>
            <person name="Huard M.D."/>
            <person name="Hughes L."/>
            <person name="Hurhula B."/>
            <person name="Husby M.E."/>
            <person name="Kamat A."/>
            <person name="Kanga B."/>
            <person name="Kashin S."/>
            <person name="Khazanovich D."/>
            <person name="Kisner P."/>
            <person name="Lance K."/>
            <person name="Lara M."/>
            <person name="Lee W."/>
            <person name="Lennon N."/>
            <person name="Letendre F."/>
            <person name="LeVine R."/>
            <person name="Lipovsky A."/>
            <person name="Liu X."/>
            <person name="Liu J."/>
            <person name="Liu S."/>
            <person name="Lokyitsang T."/>
            <person name="Lokyitsang Y."/>
            <person name="Lubonja R."/>
            <person name="Lui A."/>
            <person name="MacDonald P."/>
            <person name="Magnisalis V."/>
            <person name="Maru K."/>
            <person name="Matthews C."/>
            <person name="McCusker W."/>
            <person name="McDonough S."/>
            <person name="Mehta T."/>
            <person name="Meldrim J."/>
            <person name="Meneus L."/>
            <person name="Mihai O."/>
            <person name="Mihalev A."/>
            <person name="Mihova T."/>
            <person name="Mittelman R."/>
            <person name="Mlenga V."/>
            <person name="Montmayeur A."/>
            <person name="Mulrain L."/>
            <person name="Navidi A."/>
            <person name="Naylor J."/>
            <person name="Negash T."/>
            <person name="Nguyen T."/>
            <person name="Nguyen N."/>
            <person name="Nicol R."/>
            <person name="Norbu C."/>
            <person name="Norbu N."/>
            <person name="Novod N."/>
            <person name="O'Neill B."/>
            <person name="Osman S."/>
            <person name="Markiewicz E."/>
            <person name="Oyono O.L."/>
            <person name="Patti C."/>
            <person name="Phunkhang P."/>
            <person name="Pierre F."/>
            <person name="Priest M."/>
            <person name="Raghuraman S."/>
            <person name="Rege F."/>
            <person name="Reyes R."/>
            <person name="Rise C."/>
            <person name="Rogov P."/>
            <person name="Ross K."/>
            <person name="Ryan E."/>
            <person name="Settipalli S."/>
            <person name="Shea T."/>
            <person name="Sherpa N."/>
            <person name="Shi L."/>
            <person name="Shih D."/>
            <person name="Sparrow T."/>
            <person name="Spaulding J."/>
            <person name="Stalker J."/>
            <person name="Stange-Thomann N."/>
            <person name="Stavropoulos S."/>
            <person name="Stone C."/>
            <person name="Strader C."/>
            <person name="Tesfaye S."/>
            <person name="Thomson T."/>
            <person name="Thoulutsang Y."/>
            <person name="Thoulutsang D."/>
            <person name="Topham K."/>
            <person name="Topping I."/>
            <person name="Tsamla T."/>
            <person name="Vassiliev H."/>
            <person name="Vo A."/>
            <person name="Wangchuk T."/>
            <person name="Wangdi T."/>
            <person name="Weiand M."/>
            <person name="Wilkinson J."/>
            <person name="Wilson A."/>
            <person name="Yadav S."/>
            <person name="Young G."/>
            <person name="Yu Q."/>
            <person name="Zembek L."/>
            <person name="Zhong D."/>
            <person name="Zimmer A."/>
            <person name="Zwirko Z."/>
            <person name="Jaffe D.B."/>
            <person name="Alvarez P."/>
            <person name="Brockman W."/>
            <person name="Butler J."/>
            <person name="Chin C."/>
            <person name="Gnerre S."/>
            <person name="Grabherr M."/>
            <person name="Kleber M."/>
            <person name="Mauceli E."/>
            <person name="MacCallum I."/>
        </authorList>
    </citation>
    <scope>NUCLEOTIDE SEQUENCE [LARGE SCALE GENOMIC DNA]</scope>
    <source>
        <strain evidence="2 3">TSC#14021-0224.01</strain>
    </source>
</reference>
<sequence>MSSQLPAASGTQGGQTPGQRPMAVGRGHAPCLNYRPVLPIGGQSETCFHEREAARRMCDQSGTEVARVDQPEEAGCWYYGRLGSNKVANWLLTEIGRKSAAASTSGNWFDLFPAHSNRPNPPAIGSGSQAGRGQAEQRPSAQFDCIYEKRFRPPARVRSQLAIRHPPSAIRNP</sequence>
<keyword evidence="3" id="KW-1185">Reference proteome</keyword>
<accession>B3NZZ5</accession>
<reference evidence="2 3" key="2">
    <citation type="journal article" date="2008" name="Bioinformatics">
        <title>Assembly reconciliation.</title>
        <authorList>
            <person name="Zimin A.V."/>
            <person name="Smith D.R."/>
            <person name="Sutton G."/>
            <person name="Yorke J.A."/>
        </authorList>
    </citation>
    <scope>NUCLEOTIDE SEQUENCE [LARGE SCALE GENOMIC DNA]</scope>
    <source>
        <strain evidence="2 3">TSC#14021-0224.01</strain>
    </source>
</reference>
<evidence type="ECO:0000313" key="2">
    <source>
        <dbReference type="EMBL" id="EDV48231.1"/>
    </source>
</evidence>
<dbReference type="EMBL" id="CH954181">
    <property type="protein sequence ID" value="EDV48231.1"/>
    <property type="molecule type" value="Genomic_DNA"/>
</dbReference>
<evidence type="ECO:0000256" key="1">
    <source>
        <dbReference type="SAM" id="MobiDB-lite"/>
    </source>
</evidence>
<dbReference type="Proteomes" id="UP000008711">
    <property type="component" value="Unassembled WGS sequence"/>
</dbReference>
<dbReference type="AlphaFoldDB" id="B3NZZ5"/>
<dbReference type="KEGG" id="der:6553404"/>
<dbReference type="PhylomeDB" id="B3NZZ5"/>
<organism evidence="2 3">
    <name type="scientific">Drosophila erecta</name>
    <name type="common">Fruit fly</name>
    <dbReference type="NCBI Taxonomy" id="7220"/>
    <lineage>
        <taxon>Eukaryota</taxon>
        <taxon>Metazoa</taxon>
        <taxon>Ecdysozoa</taxon>
        <taxon>Arthropoda</taxon>
        <taxon>Hexapoda</taxon>
        <taxon>Insecta</taxon>
        <taxon>Pterygota</taxon>
        <taxon>Neoptera</taxon>
        <taxon>Endopterygota</taxon>
        <taxon>Diptera</taxon>
        <taxon>Brachycera</taxon>
        <taxon>Muscomorpha</taxon>
        <taxon>Ephydroidea</taxon>
        <taxon>Drosophilidae</taxon>
        <taxon>Drosophila</taxon>
        <taxon>Sophophora</taxon>
    </lineage>
</organism>
<name>B3NZZ5_DROER</name>
<proteinExistence type="predicted"/>
<dbReference type="OMA" id="FHEREAA"/>
<protein>
    <submittedName>
        <fullName evidence="2">GG24653</fullName>
    </submittedName>
</protein>
<dbReference type="OrthoDB" id="7832032at2759"/>
<gene>
    <name evidence="2" type="primary">Dere\GG24653</name>
    <name evidence="2" type="ORF">Dere_GG24653</name>
</gene>